<gene>
    <name evidence="1" type="ORF">J2Z17_001357</name>
</gene>
<accession>A0ABS4DW67</accession>
<proteinExistence type="predicted"/>
<name>A0ABS4DW67_9HYPH</name>
<keyword evidence="2" id="KW-1185">Reference proteome</keyword>
<sequence length="117" mass="12393">MPDDLNWQRAGQGIGPGDTVLRGAPCAASGSTAVRPPQATRRLQDEIDESMDGIVHALSRGADILAAARADELAAYLRARHIQVTGTQILKSAALRLPDVIDFRSTARPSGGQRPPN</sequence>
<dbReference type="EMBL" id="JAGGJU010000003">
    <property type="protein sequence ID" value="MBP1849936.1"/>
    <property type="molecule type" value="Genomic_DNA"/>
</dbReference>
<protein>
    <recommendedName>
        <fullName evidence="3">ANTAR domain-containing protein</fullName>
    </recommendedName>
</protein>
<comment type="caution">
    <text evidence="1">The sequence shown here is derived from an EMBL/GenBank/DDBJ whole genome shotgun (WGS) entry which is preliminary data.</text>
</comment>
<evidence type="ECO:0008006" key="3">
    <source>
        <dbReference type="Google" id="ProtNLM"/>
    </source>
</evidence>
<organism evidence="1 2">
    <name type="scientific">Rhizobium halophytocola</name>
    <dbReference type="NCBI Taxonomy" id="735519"/>
    <lineage>
        <taxon>Bacteria</taxon>
        <taxon>Pseudomonadati</taxon>
        <taxon>Pseudomonadota</taxon>
        <taxon>Alphaproteobacteria</taxon>
        <taxon>Hyphomicrobiales</taxon>
        <taxon>Rhizobiaceae</taxon>
        <taxon>Rhizobium/Agrobacterium group</taxon>
        <taxon>Rhizobium</taxon>
    </lineage>
</organism>
<reference evidence="1 2" key="1">
    <citation type="submission" date="2021-03" db="EMBL/GenBank/DDBJ databases">
        <title>Genomic Encyclopedia of Type Strains, Phase IV (KMG-IV): sequencing the most valuable type-strain genomes for metagenomic binning, comparative biology and taxonomic classification.</title>
        <authorList>
            <person name="Goeker M."/>
        </authorList>
    </citation>
    <scope>NUCLEOTIDE SEQUENCE [LARGE SCALE GENOMIC DNA]</scope>
    <source>
        <strain evidence="1 2">DSM 21600</strain>
    </source>
</reference>
<evidence type="ECO:0000313" key="1">
    <source>
        <dbReference type="EMBL" id="MBP1849936.1"/>
    </source>
</evidence>
<evidence type="ECO:0000313" key="2">
    <source>
        <dbReference type="Proteomes" id="UP000759443"/>
    </source>
</evidence>
<dbReference type="RefSeq" id="WP_209943415.1">
    <property type="nucleotide sequence ID" value="NZ_JAGGJU010000003.1"/>
</dbReference>
<dbReference type="Proteomes" id="UP000759443">
    <property type="component" value="Unassembled WGS sequence"/>
</dbReference>